<reference evidence="1 2" key="1">
    <citation type="submission" date="2015-07" db="EMBL/GenBank/DDBJ databases">
        <authorList>
            <person name="Noorani M."/>
        </authorList>
    </citation>
    <scope>NUCLEOTIDE SEQUENCE [LARGE SCALE GENOMIC DNA]</scope>
    <source>
        <strain evidence="1 2">KCTC 42284</strain>
    </source>
</reference>
<dbReference type="KEGG" id="wma:WM2015_2386"/>
<dbReference type="OrthoDB" id="9809813at2"/>
<dbReference type="InterPro" id="IPR003848">
    <property type="entry name" value="DUF218"/>
</dbReference>
<evidence type="ECO:0000313" key="2">
    <source>
        <dbReference type="Proteomes" id="UP000066624"/>
    </source>
</evidence>
<accession>A0A0K0XYI6</accession>
<dbReference type="PANTHER" id="PTHR30336">
    <property type="entry name" value="INNER MEMBRANE PROTEIN, PROBABLE PERMEASE"/>
    <property type="match status" value="1"/>
</dbReference>
<dbReference type="GO" id="GO:0000270">
    <property type="term" value="P:peptidoglycan metabolic process"/>
    <property type="evidence" value="ECO:0007669"/>
    <property type="project" value="TreeGrafter"/>
</dbReference>
<dbReference type="CDD" id="cd06259">
    <property type="entry name" value="YdcF-like"/>
    <property type="match status" value="1"/>
</dbReference>
<protein>
    <submittedName>
        <fullName evidence="1">Uncharacterized ACR, COG1434 family</fullName>
    </submittedName>
</protein>
<dbReference type="Gene3D" id="3.40.50.620">
    <property type="entry name" value="HUPs"/>
    <property type="match status" value="1"/>
</dbReference>
<dbReference type="GO" id="GO:0043164">
    <property type="term" value="P:Gram-negative-bacterium-type cell wall biogenesis"/>
    <property type="evidence" value="ECO:0007669"/>
    <property type="project" value="TreeGrafter"/>
</dbReference>
<dbReference type="STRING" id="1579979.WM2015_2386"/>
<dbReference type="InterPro" id="IPR051599">
    <property type="entry name" value="Cell_Envelope_Assoc"/>
</dbReference>
<organism evidence="1 2">
    <name type="scientific">Wenzhouxiangella marina</name>
    <dbReference type="NCBI Taxonomy" id="1579979"/>
    <lineage>
        <taxon>Bacteria</taxon>
        <taxon>Pseudomonadati</taxon>
        <taxon>Pseudomonadota</taxon>
        <taxon>Gammaproteobacteria</taxon>
        <taxon>Chromatiales</taxon>
        <taxon>Wenzhouxiangellaceae</taxon>
        <taxon>Wenzhouxiangella</taxon>
    </lineage>
</organism>
<evidence type="ECO:0000313" key="1">
    <source>
        <dbReference type="EMBL" id="AKS42748.1"/>
    </source>
</evidence>
<dbReference type="InterPro" id="IPR014729">
    <property type="entry name" value="Rossmann-like_a/b/a_fold"/>
</dbReference>
<dbReference type="Proteomes" id="UP000066624">
    <property type="component" value="Chromosome"/>
</dbReference>
<keyword evidence="2" id="KW-1185">Reference proteome</keyword>
<dbReference type="AlphaFoldDB" id="A0A0K0XYI6"/>
<dbReference type="RefSeq" id="WP_049726280.1">
    <property type="nucleotide sequence ID" value="NZ_CP012154.1"/>
</dbReference>
<proteinExistence type="predicted"/>
<dbReference type="GO" id="GO:0005886">
    <property type="term" value="C:plasma membrane"/>
    <property type="evidence" value="ECO:0007669"/>
    <property type="project" value="TreeGrafter"/>
</dbReference>
<name>A0A0K0XYI6_9GAMM</name>
<sequence>MAELLDFLIYPLGTFFAALLLGLLLLFLRRRAWGAICMAAGLAWLTIWSMPLFSDWAIERFEAAYPPQAAEVVEPAQAIVVLGGGLFHRQGWVYPDGNVAVDRYWHAARLYQAGRAPLIVVAGGHSPDRQGQTSEAEAGRAYLLALGVPNEAIVLESESSTTHENAINVAALARVRGWDELILVTSALHMRRSLAAFRSAGLDPVPAATDYHWGETTGSWTRNLLPNANSLRDSTRLIHEIVGLWYYRLKGWA</sequence>
<gene>
    <name evidence="1" type="ORF">WM2015_2386</name>
</gene>
<dbReference type="PANTHER" id="PTHR30336:SF4">
    <property type="entry name" value="ENVELOPE BIOGENESIS FACTOR ELYC"/>
    <property type="match status" value="1"/>
</dbReference>
<dbReference type="EMBL" id="CP012154">
    <property type="protein sequence ID" value="AKS42748.1"/>
    <property type="molecule type" value="Genomic_DNA"/>
</dbReference>
<dbReference type="Pfam" id="PF02698">
    <property type="entry name" value="DUF218"/>
    <property type="match status" value="1"/>
</dbReference>